<organism evidence="4 5">
    <name type="scientific">Sciurus vulgaris</name>
    <name type="common">Eurasian red squirrel</name>
    <dbReference type="NCBI Taxonomy" id="55149"/>
    <lineage>
        <taxon>Eukaryota</taxon>
        <taxon>Metazoa</taxon>
        <taxon>Chordata</taxon>
        <taxon>Craniata</taxon>
        <taxon>Vertebrata</taxon>
        <taxon>Euteleostomi</taxon>
        <taxon>Mammalia</taxon>
        <taxon>Eutheria</taxon>
        <taxon>Euarchontoglires</taxon>
        <taxon>Glires</taxon>
        <taxon>Rodentia</taxon>
        <taxon>Sciuromorpha</taxon>
        <taxon>Sciuridae</taxon>
        <taxon>Sciurinae</taxon>
        <taxon>Sciurini</taxon>
        <taxon>Sciurus</taxon>
    </lineage>
</organism>
<feature type="domain" description="Tubby N-terminal" evidence="3">
    <location>
        <begin position="87"/>
        <end position="149"/>
    </location>
</feature>
<sequence length="185" mass="20613">MEASRYGLGPRGGQVSAFEDETMKFRQLKLDNQRALLEKKQRKKPLEPLMVQPNPEARLRWLKPRGSKEYAPLLEPQTPLDDVILHGIDGTAAFLKSDAHDLEAKLHVLSVGSSATEDTEGSIDGESTLDTASKPDLEEILQKHGISSTQSGPRVWWKRLTPGRSWPPSATKQMYLGLKALEKCL</sequence>
<dbReference type="Ensembl" id="ENSSVLT00005004267.1">
    <property type="protein sequence ID" value="ENSSVLP00005003878.1"/>
    <property type="gene ID" value="ENSSVLG00005003113.1"/>
</dbReference>
<evidence type="ECO:0000313" key="4">
    <source>
        <dbReference type="Ensembl" id="ENSSVLP00005003878.1"/>
    </source>
</evidence>
<dbReference type="Proteomes" id="UP000694564">
    <property type="component" value="Chromosome 4"/>
</dbReference>
<dbReference type="OrthoDB" id="8775810at2759"/>
<feature type="domain" description="Tubby N-terminal" evidence="3">
    <location>
        <begin position="32"/>
        <end position="84"/>
    </location>
</feature>
<reference evidence="4" key="2">
    <citation type="submission" date="2025-09" db="UniProtKB">
        <authorList>
            <consortium name="Ensembl"/>
        </authorList>
    </citation>
    <scope>IDENTIFICATION</scope>
</reference>
<protein>
    <recommendedName>
        <fullName evidence="3">Tubby N-terminal domain-containing protein</fullName>
    </recommendedName>
</protein>
<dbReference type="InterPro" id="IPR005398">
    <property type="entry name" value="Tubby_N"/>
</dbReference>
<dbReference type="GeneTree" id="ENSGT00940000158155"/>
<proteinExistence type="predicted"/>
<dbReference type="GO" id="GO:0005737">
    <property type="term" value="C:cytoplasm"/>
    <property type="evidence" value="ECO:0007669"/>
    <property type="project" value="UniProtKB-SubCell"/>
</dbReference>
<evidence type="ECO:0000313" key="5">
    <source>
        <dbReference type="Proteomes" id="UP000694564"/>
    </source>
</evidence>
<evidence type="ECO:0000259" key="3">
    <source>
        <dbReference type="Pfam" id="PF16322"/>
    </source>
</evidence>
<dbReference type="AlphaFoldDB" id="A0A8D2ATP2"/>
<evidence type="ECO:0000256" key="2">
    <source>
        <dbReference type="ARBA" id="ARBA00022490"/>
    </source>
</evidence>
<reference evidence="4" key="1">
    <citation type="submission" date="2025-08" db="UniProtKB">
        <authorList>
            <consortium name="Ensembl"/>
        </authorList>
    </citation>
    <scope>IDENTIFICATION</scope>
</reference>
<dbReference type="PRINTS" id="PR01574">
    <property type="entry name" value="TUBBYPROTEIN"/>
</dbReference>
<name>A0A8D2ATP2_SCIVU</name>
<evidence type="ECO:0000256" key="1">
    <source>
        <dbReference type="ARBA" id="ARBA00004496"/>
    </source>
</evidence>
<dbReference type="Pfam" id="PF16322">
    <property type="entry name" value="Tub_N"/>
    <property type="match status" value="2"/>
</dbReference>
<keyword evidence="5" id="KW-1185">Reference proteome</keyword>
<accession>A0A8D2ATP2</accession>
<keyword evidence="2" id="KW-0963">Cytoplasm</keyword>
<comment type="subcellular location">
    <subcellularLocation>
        <location evidence="1">Cytoplasm</location>
    </subcellularLocation>
</comment>